<feature type="transmembrane region" description="Helical" evidence="1">
    <location>
        <begin position="227"/>
        <end position="250"/>
    </location>
</feature>
<name>A0A182C7G3_9BACT</name>
<reference evidence="2 3" key="1">
    <citation type="submission" date="2014-02" db="EMBL/GenBank/DDBJ databases">
        <title>Kosmotoga genome sequencing.</title>
        <authorList>
            <person name="Pollo S.M."/>
            <person name="Charchuk R."/>
            <person name="Nesbo C.L."/>
        </authorList>
    </citation>
    <scope>NUCLEOTIDE SEQUENCE [LARGE SCALE GENOMIC DNA]</scope>
    <source>
        <strain evidence="2 3">S304</strain>
    </source>
</reference>
<feature type="transmembrane region" description="Helical" evidence="1">
    <location>
        <begin position="257"/>
        <end position="276"/>
    </location>
</feature>
<keyword evidence="1" id="KW-1133">Transmembrane helix</keyword>
<evidence type="ECO:0008006" key="4">
    <source>
        <dbReference type="Google" id="ProtNLM"/>
    </source>
</evidence>
<dbReference type="Proteomes" id="UP000077339">
    <property type="component" value="Unassembled WGS sequence"/>
</dbReference>
<keyword evidence="3" id="KW-1185">Reference proteome</keyword>
<dbReference type="STRING" id="1453497.AT15_05510"/>
<proteinExistence type="predicted"/>
<feature type="transmembrane region" description="Helical" evidence="1">
    <location>
        <begin position="196"/>
        <end position="215"/>
    </location>
</feature>
<dbReference type="EMBL" id="JFHK01000003">
    <property type="protein sequence ID" value="OAA31531.1"/>
    <property type="molecule type" value="Genomic_DNA"/>
</dbReference>
<gene>
    <name evidence="2" type="ORF">AT15_05510</name>
</gene>
<evidence type="ECO:0000313" key="3">
    <source>
        <dbReference type="Proteomes" id="UP000077339"/>
    </source>
</evidence>
<organism evidence="2 3">
    <name type="scientific">Kosmotoga arenicorallina S304</name>
    <dbReference type="NCBI Taxonomy" id="1453497"/>
    <lineage>
        <taxon>Bacteria</taxon>
        <taxon>Thermotogati</taxon>
        <taxon>Thermotogota</taxon>
        <taxon>Thermotogae</taxon>
        <taxon>Kosmotogales</taxon>
        <taxon>Kosmotogaceae</taxon>
        <taxon>Kosmotoga</taxon>
    </lineage>
</organism>
<dbReference type="RefSeq" id="WP_068345812.1">
    <property type="nucleotide sequence ID" value="NZ_JFHK01000003.1"/>
</dbReference>
<sequence>MFKRILANVIKDVKLGWRSYFFLIVIGVALGYFLIISFVLPESVEEGLKLVLYDEAGTIYIPQSENLIIAENREDLENEMGKDFNIIGVIIKASGDPGVELVFQGYESERTKEIVRLMLSKLFTGDIGIDEDITMETLNPEISIKVPMNKWFLPVLLLMEAVLLGVVLVFAMSISEKTEKTQTAYMVTPGRALENLIGKIVLFEILGLLFTYILTPLVVGTDANYPFLTLVVIVGSFFATSFALIFATFYDNMSQALFPMMAAALFFALPVVSYIFPAFTPMVIRLIPTYPILITLKEAAFPGYVGSLSLPLLLYPLVMGAISLWLATVLYLKNARKG</sequence>
<protein>
    <recommendedName>
        <fullName evidence="4">ABC transporter permease</fullName>
    </recommendedName>
</protein>
<comment type="caution">
    <text evidence="2">The sequence shown here is derived from an EMBL/GenBank/DDBJ whole genome shotgun (WGS) entry which is preliminary data.</text>
</comment>
<accession>A0A182C7G3</accession>
<feature type="transmembrane region" description="Helical" evidence="1">
    <location>
        <begin position="20"/>
        <end position="40"/>
    </location>
</feature>
<evidence type="ECO:0000256" key="1">
    <source>
        <dbReference type="SAM" id="Phobius"/>
    </source>
</evidence>
<keyword evidence="1" id="KW-0472">Membrane</keyword>
<feature type="transmembrane region" description="Helical" evidence="1">
    <location>
        <begin position="312"/>
        <end position="332"/>
    </location>
</feature>
<keyword evidence="1" id="KW-0812">Transmembrane</keyword>
<dbReference type="OrthoDB" id="43600at2"/>
<feature type="transmembrane region" description="Helical" evidence="1">
    <location>
        <begin position="151"/>
        <end position="175"/>
    </location>
</feature>
<evidence type="ECO:0000313" key="2">
    <source>
        <dbReference type="EMBL" id="OAA31531.1"/>
    </source>
</evidence>
<dbReference type="AlphaFoldDB" id="A0A182C7G3"/>
<dbReference type="PATRIC" id="fig|1453497.3.peg.1095"/>